<organism evidence="1 2">
    <name type="scientific">Dipteronia dyeriana</name>
    <dbReference type="NCBI Taxonomy" id="168575"/>
    <lineage>
        <taxon>Eukaryota</taxon>
        <taxon>Viridiplantae</taxon>
        <taxon>Streptophyta</taxon>
        <taxon>Embryophyta</taxon>
        <taxon>Tracheophyta</taxon>
        <taxon>Spermatophyta</taxon>
        <taxon>Magnoliopsida</taxon>
        <taxon>eudicotyledons</taxon>
        <taxon>Gunneridae</taxon>
        <taxon>Pentapetalae</taxon>
        <taxon>rosids</taxon>
        <taxon>malvids</taxon>
        <taxon>Sapindales</taxon>
        <taxon>Sapindaceae</taxon>
        <taxon>Hippocastanoideae</taxon>
        <taxon>Acereae</taxon>
        <taxon>Dipteronia</taxon>
    </lineage>
</organism>
<reference evidence="1" key="1">
    <citation type="journal article" date="2023" name="Plant J.">
        <title>Genome sequences and population genomics provide insights into the demographic history, inbreeding, and mutation load of two 'living fossil' tree species of Dipteronia.</title>
        <authorList>
            <person name="Feng Y."/>
            <person name="Comes H.P."/>
            <person name="Chen J."/>
            <person name="Zhu S."/>
            <person name="Lu R."/>
            <person name="Zhang X."/>
            <person name="Li P."/>
            <person name="Qiu J."/>
            <person name="Olsen K.M."/>
            <person name="Qiu Y."/>
        </authorList>
    </citation>
    <scope>NUCLEOTIDE SEQUENCE</scope>
    <source>
        <strain evidence="1">KIB01</strain>
    </source>
</reference>
<dbReference type="Proteomes" id="UP001280121">
    <property type="component" value="Unassembled WGS sequence"/>
</dbReference>
<gene>
    <name evidence="1" type="ORF">Ddye_013954</name>
</gene>
<keyword evidence="2" id="KW-1185">Reference proteome</keyword>
<dbReference type="EMBL" id="JANJYI010000004">
    <property type="protein sequence ID" value="KAK2654098.1"/>
    <property type="molecule type" value="Genomic_DNA"/>
</dbReference>
<sequence>MHFFNLFLIILIHQNPKSQENLKMAEAAISKGAEIAVGLMFDSISTPLGYIWNYKTNFENLERQRQKLDVTRTQVQHSVHDAMRNGEEIEQKVKSWRDKDY</sequence>
<evidence type="ECO:0000313" key="1">
    <source>
        <dbReference type="EMBL" id="KAK2654098.1"/>
    </source>
</evidence>
<dbReference type="AlphaFoldDB" id="A0AAD9X7Y2"/>
<comment type="caution">
    <text evidence="1">The sequence shown here is derived from an EMBL/GenBank/DDBJ whole genome shotgun (WGS) entry which is preliminary data.</text>
</comment>
<accession>A0AAD9X7Y2</accession>
<protein>
    <submittedName>
        <fullName evidence="1">Uncharacterized protein</fullName>
    </submittedName>
</protein>
<evidence type="ECO:0000313" key="2">
    <source>
        <dbReference type="Proteomes" id="UP001280121"/>
    </source>
</evidence>
<name>A0AAD9X7Y2_9ROSI</name>
<proteinExistence type="predicted"/>